<name>A0A848H4L7_9BURK</name>
<reference evidence="1 2" key="1">
    <citation type="submission" date="2020-04" db="EMBL/GenBank/DDBJ databases">
        <title>Ramlibacter sp. G-1-2-2 isolated from soil.</title>
        <authorList>
            <person name="Dahal R.H."/>
        </authorList>
    </citation>
    <scope>NUCLEOTIDE SEQUENCE [LARGE SCALE GENOMIC DNA]</scope>
    <source>
        <strain evidence="1 2">G-1-2-2</strain>
    </source>
</reference>
<gene>
    <name evidence="1" type="ORF">HHL11_19460</name>
</gene>
<dbReference type="EMBL" id="JABBFX010000002">
    <property type="protein sequence ID" value="NML45936.1"/>
    <property type="molecule type" value="Genomic_DNA"/>
</dbReference>
<dbReference type="Proteomes" id="UP000541185">
    <property type="component" value="Unassembled WGS sequence"/>
</dbReference>
<sequence>MLVAYFDESGTHGQEARVTTVAGLVGDSLTWARLEYGWKKRLARDGITCFHAVQCEVGDGEFSRMSRDARKALSLDLAKLVVKESLVAVSAAVYRDDWDYAASHVMKAYYPSKYHFCLAMAVLQAHQVSERYGGGNHVAFVFARQDQYQDYAASIHQVFQQGKWTGVGSLSFAKPRCVFPLQAADLYAYENYRELVRQLDNPGEIAPAREQLAIIYKGIPVEGKFGGINFLHAYAEGVDGIPASRSGTPGS</sequence>
<comment type="caution">
    <text evidence="1">The sequence shown here is derived from an EMBL/GenBank/DDBJ whole genome shotgun (WGS) entry which is preliminary data.</text>
</comment>
<dbReference type="AlphaFoldDB" id="A0A848H4L7"/>
<organism evidence="1 2">
    <name type="scientific">Ramlibacter agri</name>
    <dbReference type="NCBI Taxonomy" id="2728837"/>
    <lineage>
        <taxon>Bacteria</taxon>
        <taxon>Pseudomonadati</taxon>
        <taxon>Pseudomonadota</taxon>
        <taxon>Betaproteobacteria</taxon>
        <taxon>Burkholderiales</taxon>
        <taxon>Comamonadaceae</taxon>
        <taxon>Ramlibacter</taxon>
    </lineage>
</organism>
<evidence type="ECO:0000313" key="2">
    <source>
        <dbReference type="Proteomes" id="UP000541185"/>
    </source>
</evidence>
<proteinExistence type="predicted"/>
<dbReference type="RefSeq" id="WP_169420240.1">
    <property type="nucleotide sequence ID" value="NZ_JABBFX010000002.1"/>
</dbReference>
<evidence type="ECO:0000313" key="1">
    <source>
        <dbReference type="EMBL" id="NML45936.1"/>
    </source>
</evidence>
<accession>A0A848H4L7</accession>
<protein>
    <submittedName>
        <fullName evidence="1">DUF3800 domain-containing protein</fullName>
    </submittedName>
</protein>
<keyword evidence="2" id="KW-1185">Reference proteome</keyword>